<proteinExistence type="predicted"/>
<name>A0AAD5D4T4_AMBAR</name>
<keyword evidence="2" id="KW-1185">Reference proteome</keyword>
<dbReference type="Proteomes" id="UP001206925">
    <property type="component" value="Unassembled WGS sequence"/>
</dbReference>
<reference evidence="1" key="1">
    <citation type="submission" date="2022-06" db="EMBL/GenBank/DDBJ databases">
        <title>Uncovering the hologenomic basis of an extraordinary plant invasion.</title>
        <authorList>
            <person name="Bieker V.C."/>
            <person name="Martin M.D."/>
            <person name="Gilbert T."/>
            <person name="Hodgins K."/>
            <person name="Battlay P."/>
            <person name="Petersen B."/>
            <person name="Wilson J."/>
        </authorList>
    </citation>
    <scope>NUCLEOTIDE SEQUENCE</scope>
    <source>
        <strain evidence="1">AA19_3_7</strain>
        <tissue evidence="1">Leaf</tissue>
    </source>
</reference>
<sequence length="55" mass="6277">MNGDPFPNPETYAVITTYWFFRSFTDSSDRLSAVSDHHSMLIAHSVFSMGSYLLE</sequence>
<protein>
    <submittedName>
        <fullName evidence="1">Uncharacterized protein</fullName>
    </submittedName>
</protein>
<gene>
    <name evidence="1" type="ORF">M8C21_020029</name>
</gene>
<organism evidence="1 2">
    <name type="scientific">Ambrosia artemisiifolia</name>
    <name type="common">Common ragweed</name>
    <dbReference type="NCBI Taxonomy" id="4212"/>
    <lineage>
        <taxon>Eukaryota</taxon>
        <taxon>Viridiplantae</taxon>
        <taxon>Streptophyta</taxon>
        <taxon>Embryophyta</taxon>
        <taxon>Tracheophyta</taxon>
        <taxon>Spermatophyta</taxon>
        <taxon>Magnoliopsida</taxon>
        <taxon>eudicotyledons</taxon>
        <taxon>Gunneridae</taxon>
        <taxon>Pentapetalae</taxon>
        <taxon>asterids</taxon>
        <taxon>campanulids</taxon>
        <taxon>Asterales</taxon>
        <taxon>Asteraceae</taxon>
        <taxon>Asteroideae</taxon>
        <taxon>Heliantheae alliance</taxon>
        <taxon>Heliantheae</taxon>
        <taxon>Ambrosia</taxon>
    </lineage>
</organism>
<evidence type="ECO:0000313" key="2">
    <source>
        <dbReference type="Proteomes" id="UP001206925"/>
    </source>
</evidence>
<accession>A0AAD5D4T4</accession>
<evidence type="ECO:0000313" key="1">
    <source>
        <dbReference type="EMBL" id="KAI7753377.1"/>
    </source>
</evidence>
<comment type="caution">
    <text evidence="1">The sequence shown here is derived from an EMBL/GenBank/DDBJ whole genome shotgun (WGS) entry which is preliminary data.</text>
</comment>
<dbReference type="EMBL" id="JAMZMK010005444">
    <property type="protein sequence ID" value="KAI7753377.1"/>
    <property type="molecule type" value="Genomic_DNA"/>
</dbReference>
<dbReference type="AlphaFoldDB" id="A0AAD5D4T4"/>